<dbReference type="AlphaFoldDB" id="A0A7H0H3R1"/>
<dbReference type="InterPro" id="IPR038056">
    <property type="entry name" value="YjbR-like_sf"/>
</dbReference>
<dbReference type="SUPFAM" id="SSF142906">
    <property type="entry name" value="YjbR-like"/>
    <property type="match status" value="1"/>
</dbReference>
<proteinExistence type="predicted"/>
<keyword evidence="2" id="KW-1185">Reference proteome</keyword>
<dbReference type="EMBL" id="CP060789">
    <property type="protein sequence ID" value="QNP55177.1"/>
    <property type="molecule type" value="Genomic_DNA"/>
</dbReference>
<dbReference type="KEGG" id="tdf:H9L22_13100"/>
<reference evidence="1 2" key="1">
    <citation type="submission" date="2020-08" db="EMBL/GenBank/DDBJ databases">
        <title>Genome sequence of Tessaracoccus defluvii JCM 17540T.</title>
        <authorList>
            <person name="Hyun D.-W."/>
            <person name="Bae J.-W."/>
        </authorList>
    </citation>
    <scope>NUCLEOTIDE SEQUENCE [LARGE SCALE GENOMIC DNA]</scope>
    <source>
        <strain evidence="1 2">JCM 17540</strain>
    </source>
</reference>
<accession>A0A7H0H3R1</accession>
<evidence type="ECO:0000313" key="1">
    <source>
        <dbReference type="EMBL" id="QNP55177.1"/>
    </source>
</evidence>
<dbReference type="RefSeq" id="WP_187720313.1">
    <property type="nucleotide sequence ID" value="NZ_BAABBL010000007.1"/>
</dbReference>
<sequence>MTEHEPFDLDDPYLVRLRSLALALPGAAEKLVVGHPAFYTRKVFAYFAMSRKVDGVWENRPNTVSVVLPEDERLALLERAGASIPGYIAKSGFVSLDLDEDTDWDEIAELLEESFRQTAGVRLVRALG</sequence>
<dbReference type="Gene3D" id="3.90.1150.30">
    <property type="match status" value="1"/>
</dbReference>
<keyword evidence="1" id="KW-0238">DNA-binding</keyword>
<organism evidence="1 2">
    <name type="scientific">Tessaracoccus defluvii</name>
    <dbReference type="NCBI Taxonomy" id="1285901"/>
    <lineage>
        <taxon>Bacteria</taxon>
        <taxon>Bacillati</taxon>
        <taxon>Actinomycetota</taxon>
        <taxon>Actinomycetes</taxon>
        <taxon>Propionibacteriales</taxon>
        <taxon>Propionibacteriaceae</taxon>
        <taxon>Tessaracoccus</taxon>
    </lineage>
</organism>
<dbReference type="InterPro" id="IPR058532">
    <property type="entry name" value="YjbR/MT2646/Rv2570-like"/>
</dbReference>
<evidence type="ECO:0000313" key="2">
    <source>
        <dbReference type="Proteomes" id="UP000516117"/>
    </source>
</evidence>
<dbReference type="GO" id="GO:0003677">
    <property type="term" value="F:DNA binding"/>
    <property type="evidence" value="ECO:0007669"/>
    <property type="project" value="UniProtKB-KW"/>
</dbReference>
<dbReference type="Proteomes" id="UP000516117">
    <property type="component" value="Chromosome"/>
</dbReference>
<gene>
    <name evidence="1" type="ORF">H9L22_13100</name>
</gene>
<dbReference type="Pfam" id="PF04237">
    <property type="entry name" value="YjbR"/>
    <property type="match status" value="1"/>
</dbReference>
<protein>
    <submittedName>
        <fullName evidence="1">MmcQ/YjbR family DNA-binding protein</fullName>
    </submittedName>
</protein>
<name>A0A7H0H3R1_9ACTN</name>